<dbReference type="EMBL" id="CAJNDS010000835">
    <property type="protein sequence ID" value="CAE7236805.1"/>
    <property type="molecule type" value="Genomic_DNA"/>
</dbReference>
<dbReference type="OrthoDB" id="421292at2759"/>
<keyword evidence="3" id="KW-1185">Reference proteome</keyword>
<sequence length="1273" mass="142384">MLIWCASLGYVRINGKRIFVPHEARTDAVAKLFEQVQEPMDANSIFGVMEIDPPAAHDMLQVYPSGSEQQRQFWHNVVPDAPVYFFPVSQSCRLQSPVEILQCSNAKLRGFVVPLEAGQAVRLWQTLPEDFRALQTCPVPHMALRLPPQHAVLCLQKTWSQICLPDVADTQRHGGSRTLFISWKDLGLPPPAPVYNGCNIVSNLQLDKNTAYDIGIALRGFAKTLQASQDEFADAELVHVQNLILLMSDVQEQLDPTFFLKACKDMSNRSSLRSLGDAARNRLKYNVMWLVQVLLMSECLRDSSQLSEVVLGAVRMVVPPAISAVFESALQESGFRFPHKGTVSRWRCLLDGAFMLWYRQQNAASSHVRWMMTDSSTQHGRTFQLMATLSLSTDSAPKCCQTCNDLINLWCFGFHSVPTVSDVPAMSEHSEASSLVVKPSIHEAESGCYSEIDDESALELDEAWISYLRSELKFHAYPPVVLGSGGGSLAQKFHAVMHAFLLEAGDSADAVGKLCDEVCVSTFDLGTEFSLPRVCPVPLQELFPWVSMPESTVEFHMQESADLDALQSLLENSHVYQSEDRRVSLSGSLAVPGILHIIHNAANDVLKVTKLLDKQVDALAETCRWLSDNQSCSRLLERCFSSRVGQELQVQLKKFSCKVYRQRWGSVAFCCEALMTIKPVILYGWSLDTYMRGSNEHISPSLRTINEALTSSVFWASLVVLNQLYELVRSAFRWSEGCPCHCHLDWKEVDVRRRRLWEECPLRGLRVPELCAGEFFKMFEGLQRSSAVALMQALPVDLRAADKSELLQNFERGRAHLYYTFTLKLAPFKVPPLLVCGAAHHSAAIARDALSRCLASSDTHPKIKELQSDPIRSEAVMFCDDSSELSELPHLQAFVTKLKFAFAVERKIEGGHAKVFRRGRPSSYHTEAFDSLALRFPEIKAQLQHRDFVTTLAKLLDSARSPKQLVTRLGFHKHPALSSAGHPWSKLYRQVIYRGDRFTLYRCFPPRIHVRPQASVQRQPVEDAKPEVQGACGSSPRSSEALVACPEQRGDVVPTVASAVGQQASVVRDAALRELRDQLDSLESSESLEHAQMYSCPMPKDALLTLTQTLHAEDVDAEAHMQRVRACSEGDTFMFFSIVSTRPDRAKIAMQNQFRESDIAISIHEQVCKKKPHVWVTSTPSNVATAGEVGTDAEHVTLMLTTHLFPLLDLLKVSRWNVEPEVCYIMDMGGQLRYSVAQDSAIDAMVTTPEGADLGNPDADLLRALSSWQDFRE</sequence>
<evidence type="ECO:0000313" key="3">
    <source>
        <dbReference type="Proteomes" id="UP000604046"/>
    </source>
</evidence>
<dbReference type="Proteomes" id="UP000604046">
    <property type="component" value="Unassembled WGS sequence"/>
</dbReference>
<protein>
    <submittedName>
        <fullName evidence="2">Uncharacterized protein</fullName>
    </submittedName>
</protein>
<dbReference type="AlphaFoldDB" id="A0A812KV84"/>
<name>A0A812KV84_9DINO</name>
<reference evidence="2" key="1">
    <citation type="submission" date="2021-02" db="EMBL/GenBank/DDBJ databases">
        <authorList>
            <person name="Dougan E. K."/>
            <person name="Rhodes N."/>
            <person name="Thang M."/>
            <person name="Chan C."/>
        </authorList>
    </citation>
    <scope>NUCLEOTIDE SEQUENCE</scope>
</reference>
<feature type="region of interest" description="Disordered" evidence="1">
    <location>
        <begin position="1014"/>
        <end position="1036"/>
    </location>
</feature>
<comment type="caution">
    <text evidence="2">The sequence shown here is derived from an EMBL/GenBank/DDBJ whole genome shotgun (WGS) entry which is preliminary data.</text>
</comment>
<evidence type="ECO:0000313" key="2">
    <source>
        <dbReference type="EMBL" id="CAE7236805.1"/>
    </source>
</evidence>
<organism evidence="2 3">
    <name type="scientific">Symbiodinium natans</name>
    <dbReference type="NCBI Taxonomy" id="878477"/>
    <lineage>
        <taxon>Eukaryota</taxon>
        <taxon>Sar</taxon>
        <taxon>Alveolata</taxon>
        <taxon>Dinophyceae</taxon>
        <taxon>Suessiales</taxon>
        <taxon>Symbiodiniaceae</taxon>
        <taxon>Symbiodinium</taxon>
    </lineage>
</organism>
<gene>
    <name evidence="2" type="ORF">SNAT2548_LOCUS10247</name>
</gene>
<proteinExistence type="predicted"/>
<accession>A0A812KV84</accession>
<evidence type="ECO:0000256" key="1">
    <source>
        <dbReference type="SAM" id="MobiDB-lite"/>
    </source>
</evidence>